<keyword evidence="2" id="KW-1185">Reference proteome</keyword>
<evidence type="ECO:0000313" key="1">
    <source>
        <dbReference type="EMBL" id="KAL1398173.1"/>
    </source>
</evidence>
<name>A0ABD1DF13_CULPP</name>
<dbReference type="AlphaFoldDB" id="A0ABD1DF13"/>
<dbReference type="Gene3D" id="2.130.10.10">
    <property type="entry name" value="YVTN repeat-like/Quinoprotein amine dehydrogenase"/>
    <property type="match status" value="1"/>
</dbReference>
<gene>
    <name evidence="1" type="ORF">pipiens_002421</name>
</gene>
<dbReference type="InterPro" id="IPR015943">
    <property type="entry name" value="WD40/YVTN_repeat-like_dom_sf"/>
</dbReference>
<comment type="caution">
    <text evidence="1">The sequence shown here is derived from an EMBL/GenBank/DDBJ whole genome shotgun (WGS) entry which is preliminary data.</text>
</comment>
<accession>A0ABD1DF13</accession>
<proteinExistence type="predicted"/>
<dbReference type="EMBL" id="JBEHCU010005997">
    <property type="protein sequence ID" value="KAL1398173.1"/>
    <property type="molecule type" value="Genomic_DNA"/>
</dbReference>
<dbReference type="InterPro" id="IPR036322">
    <property type="entry name" value="WD40_repeat_dom_sf"/>
</dbReference>
<dbReference type="SUPFAM" id="SSF50978">
    <property type="entry name" value="WD40 repeat-like"/>
    <property type="match status" value="1"/>
</dbReference>
<organism evidence="1 2">
    <name type="scientific">Culex pipiens pipiens</name>
    <name type="common">Northern house mosquito</name>
    <dbReference type="NCBI Taxonomy" id="38569"/>
    <lineage>
        <taxon>Eukaryota</taxon>
        <taxon>Metazoa</taxon>
        <taxon>Ecdysozoa</taxon>
        <taxon>Arthropoda</taxon>
        <taxon>Hexapoda</taxon>
        <taxon>Insecta</taxon>
        <taxon>Pterygota</taxon>
        <taxon>Neoptera</taxon>
        <taxon>Endopterygota</taxon>
        <taxon>Diptera</taxon>
        <taxon>Nematocera</taxon>
        <taxon>Culicoidea</taxon>
        <taxon>Culicidae</taxon>
        <taxon>Culicinae</taxon>
        <taxon>Culicini</taxon>
        <taxon>Culex</taxon>
        <taxon>Culex</taxon>
    </lineage>
</organism>
<reference evidence="1 2" key="1">
    <citation type="submission" date="2024-05" db="EMBL/GenBank/DDBJ databases">
        <title>Culex pipiens pipiens assembly and annotation.</title>
        <authorList>
            <person name="Alout H."/>
            <person name="Durand T."/>
        </authorList>
    </citation>
    <scope>NUCLEOTIDE SEQUENCE [LARGE SCALE GENOMIC DNA]</scope>
    <source>
        <strain evidence="1">HA-2024</strain>
        <tissue evidence="1">Whole body</tissue>
    </source>
</reference>
<sequence>MDPEPEPTTEATATTSSDPVYNKIHCKEVTSFLLSGSCAASLMHLSHQSEPYAHGAVSFLLVKALLRTLEYTFAESPKPLDQLNRTTSKLAKFVPLTLLNAELFRKSGLLNDWNDASLGLLMAASVPTALALTELKESHFDRVAMIVNGGNLLALGLLVAKQGSGLWGAGMGVVCAMDCFLAGHIARWVRLTESNTRNLLRSCFVGMMPFFLKSIKKQQYGTKTSEEDHAYQLLSDPFNEPMLATCGCDRTIKLWQSYSRICYRTLQLTDSVVITSVIIPNGTILATGGKAIKVNV</sequence>
<dbReference type="InterPro" id="IPR032007">
    <property type="entry name" value="DUF4791"/>
</dbReference>
<evidence type="ECO:0000313" key="2">
    <source>
        <dbReference type="Proteomes" id="UP001562425"/>
    </source>
</evidence>
<protein>
    <submittedName>
        <fullName evidence="1">Uncharacterized protein</fullName>
    </submittedName>
</protein>
<dbReference type="Proteomes" id="UP001562425">
    <property type="component" value="Unassembled WGS sequence"/>
</dbReference>
<dbReference type="Pfam" id="PF16039">
    <property type="entry name" value="DUF4791"/>
    <property type="match status" value="1"/>
</dbReference>